<keyword evidence="3" id="KW-1185">Reference proteome</keyword>
<name>A0A0M3K782_ANISI</name>
<dbReference type="Proteomes" id="UP000267096">
    <property type="component" value="Unassembled WGS sequence"/>
</dbReference>
<proteinExistence type="predicted"/>
<protein>
    <submittedName>
        <fullName evidence="4">Autophagy_act_C domain-containing protein</fullName>
    </submittedName>
</protein>
<evidence type="ECO:0000313" key="2">
    <source>
        <dbReference type="EMBL" id="VDK57206.1"/>
    </source>
</evidence>
<feature type="region of interest" description="Disordered" evidence="1">
    <location>
        <begin position="32"/>
        <end position="54"/>
    </location>
</feature>
<sequence>MDDDWAPLILKDDYLFSAVACASGLASDLSPISSGYRTADDNSDNNTTTNNDTNIDAHDDGHALSFMLSPSNNTNCGALQTNGINTIPPMHQNLSEFPFHFTPIDDHSNTQRDTITTSTNATEDHFNPANQQNFITTNHSHHHAHLHTAHHNHVGLIKAEPREEQCLSGAFIQFLHDLIGFFVVGVYVRYDVLR</sequence>
<reference evidence="4" key="1">
    <citation type="submission" date="2017-02" db="UniProtKB">
        <authorList>
            <consortium name="WormBaseParasite"/>
        </authorList>
    </citation>
    <scope>IDENTIFICATION</scope>
</reference>
<organism evidence="4">
    <name type="scientific">Anisakis simplex</name>
    <name type="common">Herring worm</name>
    <dbReference type="NCBI Taxonomy" id="6269"/>
    <lineage>
        <taxon>Eukaryota</taxon>
        <taxon>Metazoa</taxon>
        <taxon>Ecdysozoa</taxon>
        <taxon>Nematoda</taxon>
        <taxon>Chromadorea</taxon>
        <taxon>Rhabditida</taxon>
        <taxon>Spirurina</taxon>
        <taxon>Ascaridomorpha</taxon>
        <taxon>Ascaridoidea</taxon>
        <taxon>Anisakidae</taxon>
        <taxon>Anisakis</taxon>
        <taxon>Anisakis simplex complex</taxon>
    </lineage>
</organism>
<gene>
    <name evidence="2" type="ORF">ASIM_LOCUS16230</name>
</gene>
<dbReference type="AlphaFoldDB" id="A0A0M3K782"/>
<feature type="compositionally biased region" description="Low complexity" evidence="1">
    <location>
        <begin position="44"/>
        <end position="54"/>
    </location>
</feature>
<accession>A0A0M3K782</accession>
<evidence type="ECO:0000256" key="1">
    <source>
        <dbReference type="SAM" id="MobiDB-lite"/>
    </source>
</evidence>
<dbReference type="EMBL" id="UYRR01032918">
    <property type="protein sequence ID" value="VDK57206.1"/>
    <property type="molecule type" value="Genomic_DNA"/>
</dbReference>
<reference evidence="2 3" key="2">
    <citation type="submission" date="2018-11" db="EMBL/GenBank/DDBJ databases">
        <authorList>
            <consortium name="Pathogen Informatics"/>
        </authorList>
    </citation>
    <scope>NUCLEOTIDE SEQUENCE [LARGE SCALE GENOMIC DNA]</scope>
</reference>
<evidence type="ECO:0000313" key="4">
    <source>
        <dbReference type="WBParaSite" id="ASIM_0001682301-mRNA-1"/>
    </source>
</evidence>
<evidence type="ECO:0000313" key="3">
    <source>
        <dbReference type="Proteomes" id="UP000267096"/>
    </source>
</evidence>
<dbReference type="WBParaSite" id="ASIM_0001682301-mRNA-1">
    <property type="protein sequence ID" value="ASIM_0001682301-mRNA-1"/>
    <property type="gene ID" value="ASIM_0001682301"/>
</dbReference>